<feature type="domain" description="Helicase HerA central" evidence="2">
    <location>
        <begin position="403"/>
        <end position="451"/>
    </location>
</feature>
<dbReference type="PANTHER" id="PTHR30121:SF11">
    <property type="entry name" value="AAA+ ATPASE DOMAIN-CONTAINING PROTEIN"/>
    <property type="match status" value="1"/>
</dbReference>
<dbReference type="SUPFAM" id="SSF52540">
    <property type="entry name" value="P-loop containing nucleoside triphosphate hydrolases"/>
    <property type="match status" value="1"/>
</dbReference>
<feature type="region of interest" description="Disordered" evidence="1">
    <location>
        <begin position="783"/>
        <end position="802"/>
    </location>
</feature>
<dbReference type="InterPro" id="IPR058441">
    <property type="entry name" value="DUF8128"/>
</dbReference>
<dbReference type="InterPro" id="IPR051162">
    <property type="entry name" value="T4SS_component"/>
</dbReference>
<reference evidence="4" key="1">
    <citation type="submission" date="2019-12" db="EMBL/GenBank/DDBJ databases">
        <title>Actinomadura physcomitrii sp. nov., a novel actinomycete isolated from moss [Physcomitrium sphaericum (Ludw) Fuernr].</title>
        <authorList>
            <person name="Zhuang X."/>
        </authorList>
    </citation>
    <scope>NUCLEOTIDE SEQUENCE [LARGE SCALE GENOMIC DNA]</scope>
    <source>
        <strain evidence="4">LD22</strain>
    </source>
</reference>
<dbReference type="Pfam" id="PF01935">
    <property type="entry name" value="DUF87"/>
    <property type="match status" value="1"/>
</dbReference>
<evidence type="ECO:0000259" key="2">
    <source>
        <dbReference type="Pfam" id="PF01935"/>
    </source>
</evidence>
<sequence>MIRTAILPDATSGTGVHRLLSDLADPPHRLVELAAEYGPIAALGIVGAAAAWTSARWLLWDWRNSRFALGARLVEVAVPPKVEPASAAAWWARLIGLTLPCWKRLAFGQPHLAFEYRADHNGVRFHVWVPGSIPPGLVEKTIQASWPGATLTTQPATSPLPRDQEHKAAGGRLVLARPEHFPLASDHDADPLRGLLGAASGLAEGEHLAVQILARPATGHRLTKAYRAASALRGARSTATQGHLFDLLTPGMSGHRNPSELTRQHPERAEQLRAILGKAARPRFEVQILYGVASRHPDQIDNGWLRAHAHETASTFALFTSGHQYLRRRRLHNPAARLDERRLHRGYLLSVDELAAIAHLPYDLAAPGVTRAGARPVAPSPAVPVSGNGVRILGDSEAGAPRPVGLTVEGARQHLHVLGQTGVGKSTFLANLILSDATAGRGALVIDPKGDLIADVLQRLPERAIGRTAVFDPAAPGRPPCLNVLAGHDAAFAAESIVTTFRRCFTSAWGPRLDDLLRSACLTLTRVNGTRATLGDIPTLLTDTAYRARVTSRLTDELLRGFWAAYDELTPAARASMISPVMNKLRAVLLRPFIRDTLSGGTSTVDLADTLASGGLILARLPKGVLGEDAVRLFGSLLLAHTWQAITPRSAQAEDDRPDAAAYIDEAHNFLNLPGSISDILAEARAYRFSLTIAHQHLSQLPKDLREAVSADARNKIYFAASPEDAADLARHTTPLLFPHDLSHLGAYQAAARLMDGNAPTPAFTFRTRPLPDPIPGRATAVRHASRERFSPQHTARSIPEVGLRDLDAFPLAPSASPELPDGAATMTAPVIPPAEERR</sequence>
<accession>A0A6I4MIZ4</accession>
<dbReference type="PANTHER" id="PTHR30121">
    <property type="entry name" value="UNCHARACTERIZED PROTEIN YJGR-RELATED"/>
    <property type="match status" value="1"/>
</dbReference>
<dbReference type="Proteomes" id="UP000462055">
    <property type="component" value="Unassembled WGS sequence"/>
</dbReference>
<dbReference type="EMBL" id="WBMS02000028">
    <property type="protein sequence ID" value="MWA04585.1"/>
    <property type="molecule type" value="Genomic_DNA"/>
</dbReference>
<evidence type="ECO:0000259" key="3">
    <source>
        <dbReference type="Pfam" id="PF26449"/>
    </source>
</evidence>
<feature type="domain" description="DUF8128" evidence="3">
    <location>
        <begin position="109"/>
        <end position="362"/>
    </location>
</feature>
<keyword evidence="5" id="KW-1185">Reference proteome</keyword>
<dbReference type="RefSeq" id="WP_151597089.1">
    <property type="nucleotide sequence ID" value="NZ_WBMS02000028.1"/>
</dbReference>
<proteinExistence type="predicted"/>
<dbReference type="InterPro" id="IPR027417">
    <property type="entry name" value="P-loop_NTPase"/>
</dbReference>
<dbReference type="GO" id="GO:0003677">
    <property type="term" value="F:DNA binding"/>
    <property type="evidence" value="ECO:0007669"/>
    <property type="project" value="UniProtKB-KW"/>
</dbReference>
<comment type="caution">
    <text evidence="4">The sequence shown here is derived from an EMBL/GenBank/DDBJ whole genome shotgun (WGS) entry which is preliminary data.</text>
</comment>
<feature type="region of interest" description="Disordered" evidence="1">
    <location>
        <begin position="813"/>
        <end position="839"/>
    </location>
</feature>
<evidence type="ECO:0000256" key="1">
    <source>
        <dbReference type="SAM" id="MobiDB-lite"/>
    </source>
</evidence>
<evidence type="ECO:0000313" key="4">
    <source>
        <dbReference type="EMBL" id="MWA04585.1"/>
    </source>
</evidence>
<dbReference type="Pfam" id="PF26449">
    <property type="entry name" value="DUF8128"/>
    <property type="match status" value="1"/>
</dbReference>
<organism evidence="4 5">
    <name type="scientific">Actinomadura physcomitrii</name>
    <dbReference type="NCBI Taxonomy" id="2650748"/>
    <lineage>
        <taxon>Bacteria</taxon>
        <taxon>Bacillati</taxon>
        <taxon>Actinomycetota</taxon>
        <taxon>Actinomycetes</taxon>
        <taxon>Streptosporangiales</taxon>
        <taxon>Thermomonosporaceae</taxon>
        <taxon>Actinomadura</taxon>
    </lineage>
</organism>
<keyword evidence="4" id="KW-0238">DNA-binding</keyword>
<gene>
    <name evidence="4" type="ORF">F8568_030250</name>
</gene>
<dbReference type="InterPro" id="IPR002789">
    <property type="entry name" value="HerA_central"/>
</dbReference>
<protein>
    <submittedName>
        <fullName evidence="4">Type IV secretion system DNA-binding domain-containing protein</fullName>
    </submittedName>
</protein>
<name>A0A6I4MIZ4_9ACTN</name>
<dbReference type="AlphaFoldDB" id="A0A6I4MIZ4"/>
<evidence type="ECO:0000313" key="5">
    <source>
        <dbReference type="Proteomes" id="UP000462055"/>
    </source>
</evidence>
<dbReference type="CDD" id="cd01127">
    <property type="entry name" value="TrwB_TraG_TraD_VirD4"/>
    <property type="match status" value="1"/>
</dbReference>
<dbReference type="Gene3D" id="3.40.50.300">
    <property type="entry name" value="P-loop containing nucleotide triphosphate hydrolases"/>
    <property type="match status" value="2"/>
</dbReference>